<gene>
    <name evidence="8" type="primary">metC</name>
    <name evidence="8" type="ORF">AM571_CH01875</name>
</gene>
<dbReference type="NCBIfam" id="NF004626">
    <property type="entry name" value="PRK05967.1"/>
    <property type="match status" value="1"/>
</dbReference>
<dbReference type="GO" id="GO:0019450">
    <property type="term" value="P:L-cysteine catabolic process to pyruvate"/>
    <property type="evidence" value="ECO:0007669"/>
    <property type="project" value="TreeGrafter"/>
</dbReference>
<comment type="cofactor">
    <cofactor evidence="1 7">
        <name>pyridoxal 5'-phosphate</name>
        <dbReference type="ChEBI" id="CHEBI:597326"/>
    </cofactor>
</comment>
<evidence type="ECO:0000256" key="6">
    <source>
        <dbReference type="PIRSR" id="PIRSR001434-2"/>
    </source>
</evidence>
<keyword evidence="3 6" id="KW-0663">Pyridoxal phosphate</keyword>
<dbReference type="Gene3D" id="3.40.640.10">
    <property type="entry name" value="Type I PLP-dependent aspartate aminotransferase-like (Major domain)"/>
    <property type="match status" value="1"/>
</dbReference>
<dbReference type="InterPro" id="IPR015424">
    <property type="entry name" value="PyrdxlP-dep_Trfase"/>
</dbReference>
<dbReference type="EMBL" id="CP017241">
    <property type="protein sequence ID" value="APO74690.1"/>
    <property type="molecule type" value="Genomic_DNA"/>
</dbReference>
<dbReference type="InterPro" id="IPR015422">
    <property type="entry name" value="PyrdxlP-dep_Trfase_small"/>
</dbReference>
<reference evidence="8 9" key="1">
    <citation type="submission" date="2016-09" db="EMBL/GenBank/DDBJ databases">
        <title>The complete genome sequences of Rhizobium gallicum, symbiovars gallicum and phaseoli, symbionts associated to common bean (Phaseolus vulgaris).</title>
        <authorList>
            <person name="Bustos P."/>
            <person name="Santamaria R.I."/>
            <person name="Perez-Carrascal O.M."/>
            <person name="Juarez S."/>
            <person name="Lozano L."/>
            <person name="Martinez-Flores I."/>
            <person name="Martinez-Romero E."/>
            <person name="Cevallos M."/>
            <person name="Romero D."/>
            <person name="Davila G."/>
            <person name="Gonzalez V."/>
        </authorList>
    </citation>
    <scope>NUCLEOTIDE SEQUENCE [LARGE SCALE GENOMIC DNA]</scope>
    <source>
        <strain evidence="8 9">8C-3</strain>
    </source>
</reference>
<dbReference type="FunFam" id="3.40.640.10:FF:000046">
    <property type="entry name" value="Cystathionine gamma-lyase"/>
    <property type="match status" value="1"/>
</dbReference>
<dbReference type="GO" id="GO:0019346">
    <property type="term" value="P:transsulfuration"/>
    <property type="evidence" value="ECO:0007669"/>
    <property type="project" value="InterPro"/>
</dbReference>
<evidence type="ECO:0000313" key="8">
    <source>
        <dbReference type="EMBL" id="APO74690.1"/>
    </source>
</evidence>
<sequence length="396" mass="43104">MNDRDNLLQSAGINTRLTHIGNDPSDYFGFINPPVVHASTVLFPNAGTMERRSQKYTYGTRGTPTTDALCDAINVLEGAAGTILVPTGLAAVTVPLLAFLSSGDHVLIVDSVYTPTRHFCDTMLRRLGIEVEYYDPAVGAGVEQLFKPNTKLVHTEAPGSNTFEMQDIPAIAAIAHKHGAVVAMDNTWATPVFFRPLDFGVDISIHAATKYPSGHSDILMGTVSANARHWEQLKEANITLGICGAPDDAYQILRGLRTMGVRLERHYESALTIAKWLEGREEVARVLHPALPSFPSHELWKRDFKGASGIFSFVLAADAPEKFKAKAHAFLDALQIFGLGYSWGGFESLAVHVNLNDRRIRKAPQEGPVVRLQIGLEDVADIKADIERGLAAANAV</sequence>
<dbReference type="Gene3D" id="3.90.1150.10">
    <property type="entry name" value="Aspartate Aminotransferase, domain 1"/>
    <property type="match status" value="1"/>
</dbReference>
<feature type="modified residue" description="N6-(pyridoxal phosphate)lysine" evidence="6">
    <location>
        <position position="210"/>
    </location>
</feature>
<dbReference type="PANTHER" id="PTHR43500:SF1">
    <property type="entry name" value="CYSTATHIONINE BETA-LYASE-RELATED"/>
    <property type="match status" value="1"/>
</dbReference>
<evidence type="ECO:0000256" key="1">
    <source>
        <dbReference type="ARBA" id="ARBA00001933"/>
    </source>
</evidence>
<dbReference type="Pfam" id="PF01053">
    <property type="entry name" value="Cys_Met_Meta_PP"/>
    <property type="match status" value="1"/>
</dbReference>
<evidence type="ECO:0000256" key="7">
    <source>
        <dbReference type="RuleBase" id="RU362118"/>
    </source>
</evidence>
<evidence type="ECO:0000256" key="4">
    <source>
        <dbReference type="ARBA" id="ARBA00023239"/>
    </source>
</evidence>
<dbReference type="EC" id="4.4.1.8" evidence="8"/>
<comment type="similarity">
    <text evidence="2 7">Belongs to the trans-sulfuration enzymes family.</text>
</comment>
<comment type="catalytic activity">
    <reaction evidence="5">
        <text>L,L-cystathionine + H2O = L-homocysteine + pyruvate + NH4(+)</text>
        <dbReference type="Rhea" id="RHEA:13965"/>
        <dbReference type="ChEBI" id="CHEBI:15361"/>
        <dbReference type="ChEBI" id="CHEBI:15377"/>
        <dbReference type="ChEBI" id="CHEBI:28938"/>
        <dbReference type="ChEBI" id="CHEBI:58161"/>
        <dbReference type="ChEBI" id="CHEBI:58199"/>
    </reaction>
</comment>
<dbReference type="SUPFAM" id="SSF53383">
    <property type="entry name" value="PLP-dependent transferases"/>
    <property type="match status" value="1"/>
</dbReference>
<name>A0A1L5P3F3_RHIET</name>
<proteinExistence type="inferred from homology"/>
<dbReference type="GO" id="GO:0047804">
    <property type="term" value="F:cysteine-S-conjugate beta-lyase activity"/>
    <property type="evidence" value="ECO:0007669"/>
    <property type="project" value="InterPro"/>
</dbReference>
<dbReference type="RefSeq" id="WP_074061162.1">
    <property type="nucleotide sequence ID" value="NZ_CP017241.1"/>
</dbReference>
<evidence type="ECO:0000256" key="5">
    <source>
        <dbReference type="ARBA" id="ARBA00047517"/>
    </source>
</evidence>
<dbReference type="AlphaFoldDB" id="A0A1L5P3F3"/>
<dbReference type="InterPro" id="IPR000277">
    <property type="entry name" value="Cys/Met-Metab_PyrdxlP-dep_enz"/>
</dbReference>
<dbReference type="GO" id="GO:0030170">
    <property type="term" value="F:pyridoxal phosphate binding"/>
    <property type="evidence" value="ECO:0007669"/>
    <property type="project" value="InterPro"/>
</dbReference>
<evidence type="ECO:0000256" key="3">
    <source>
        <dbReference type="ARBA" id="ARBA00022898"/>
    </source>
</evidence>
<protein>
    <submittedName>
        <fullName evidence="8">Cystathionine beta-lyase</fullName>
        <ecNumber evidence="8">4.4.1.8</ecNumber>
    </submittedName>
</protein>
<accession>A0A1L5P3F3</accession>
<dbReference type="PIRSF" id="PIRSF001434">
    <property type="entry name" value="CGS"/>
    <property type="match status" value="1"/>
</dbReference>
<dbReference type="PANTHER" id="PTHR43500">
    <property type="entry name" value="CYSTATHIONINE BETA-LYASE-RELATED"/>
    <property type="match status" value="1"/>
</dbReference>
<keyword evidence="4 8" id="KW-0456">Lyase</keyword>
<evidence type="ECO:0000313" key="9">
    <source>
        <dbReference type="Proteomes" id="UP000185109"/>
    </source>
</evidence>
<organism evidence="8 9">
    <name type="scientific">Rhizobium etli 8C-3</name>
    <dbReference type="NCBI Taxonomy" id="538025"/>
    <lineage>
        <taxon>Bacteria</taxon>
        <taxon>Pseudomonadati</taxon>
        <taxon>Pseudomonadota</taxon>
        <taxon>Alphaproteobacteria</taxon>
        <taxon>Hyphomicrobiales</taxon>
        <taxon>Rhizobiaceae</taxon>
        <taxon>Rhizobium/Agrobacterium group</taxon>
        <taxon>Rhizobium</taxon>
    </lineage>
</organism>
<dbReference type="NCBIfam" id="TIGR01324">
    <property type="entry name" value="cysta_beta_ly_B"/>
    <property type="match status" value="1"/>
</dbReference>
<dbReference type="CDD" id="cd00614">
    <property type="entry name" value="CGS_like"/>
    <property type="match status" value="1"/>
</dbReference>
<dbReference type="InterPro" id="IPR015421">
    <property type="entry name" value="PyrdxlP-dep_Trfase_major"/>
</dbReference>
<evidence type="ECO:0000256" key="2">
    <source>
        <dbReference type="ARBA" id="ARBA00009077"/>
    </source>
</evidence>
<dbReference type="Proteomes" id="UP000185109">
    <property type="component" value="Chromosome"/>
</dbReference>
<dbReference type="InterPro" id="IPR006233">
    <property type="entry name" value="Cys_b_lyase_bac"/>
</dbReference>